<gene>
    <name evidence="2" type="ORF">PHMEG_00011148</name>
</gene>
<evidence type="ECO:0000313" key="3">
    <source>
        <dbReference type="Proteomes" id="UP000198211"/>
    </source>
</evidence>
<feature type="region of interest" description="Disordered" evidence="1">
    <location>
        <begin position="124"/>
        <end position="163"/>
    </location>
</feature>
<dbReference type="AlphaFoldDB" id="A0A225WCX1"/>
<organism evidence="2 3">
    <name type="scientific">Phytophthora megakarya</name>
    <dbReference type="NCBI Taxonomy" id="4795"/>
    <lineage>
        <taxon>Eukaryota</taxon>
        <taxon>Sar</taxon>
        <taxon>Stramenopiles</taxon>
        <taxon>Oomycota</taxon>
        <taxon>Peronosporomycetes</taxon>
        <taxon>Peronosporales</taxon>
        <taxon>Peronosporaceae</taxon>
        <taxon>Phytophthora</taxon>
    </lineage>
</organism>
<evidence type="ECO:0000313" key="2">
    <source>
        <dbReference type="EMBL" id="OWZ15254.1"/>
    </source>
</evidence>
<comment type="caution">
    <text evidence="2">The sequence shown here is derived from an EMBL/GenBank/DDBJ whole genome shotgun (WGS) entry which is preliminary data.</text>
</comment>
<dbReference type="EMBL" id="NBNE01001164">
    <property type="protein sequence ID" value="OWZ15254.1"/>
    <property type="molecule type" value="Genomic_DNA"/>
</dbReference>
<sequence>MRWMRLSLDTPQFHAVDHNKRSRFNGGDLIKLMRIVTRRKTYAAPHGKGEEEWQAVADELTTRLEQRSLSAPTETRLKRRKTGTGHRAPQPPLQESDEEDCMNQDRAAANQRVAIDDHSRLRELLGSDYSSEEETKTEDSEEDNDTDELDDEEDCDDDESDKVGRKRLRVSEIWAKEEEMMDREREVQAARDRNLTQVVESLVNQTKLLLDYFARAAANQH</sequence>
<proteinExistence type="predicted"/>
<evidence type="ECO:0000256" key="1">
    <source>
        <dbReference type="SAM" id="MobiDB-lite"/>
    </source>
</evidence>
<feature type="compositionally biased region" description="Acidic residues" evidence="1">
    <location>
        <begin position="139"/>
        <end position="160"/>
    </location>
</feature>
<keyword evidence="3" id="KW-1185">Reference proteome</keyword>
<accession>A0A225WCX1</accession>
<reference evidence="3" key="1">
    <citation type="submission" date="2017-03" db="EMBL/GenBank/DDBJ databases">
        <title>Phytopthora megakarya and P. palmivora, two closely related causual agents of cacao black pod achieved similar genome size and gene model numbers by different mechanisms.</title>
        <authorList>
            <person name="Ali S."/>
            <person name="Shao J."/>
            <person name="Larry D.J."/>
            <person name="Kronmiller B."/>
            <person name="Shen D."/>
            <person name="Strem M.D."/>
            <person name="Melnick R.L."/>
            <person name="Guiltinan M.J."/>
            <person name="Tyler B.M."/>
            <person name="Meinhardt L.W."/>
            <person name="Bailey B.A."/>
        </authorList>
    </citation>
    <scope>NUCLEOTIDE SEQUENCE [LARGE SCALE GENOMIC DNA]</scope>
    <source>
        <strain evidence="3">zdho120</strain>
    </source>
</reference>
<name>A0A225WCX1_9STRA</name>
<dbReference type="Proteomes" id="UP000198211">
    <property type="component" value="Unassembled WGS sequence"/>
</dbReference>
<protein>
    <submittedName>
        <fullName evidence="2">Uncharacterized protein</fullName>
    </submittedName>
</protein>
<dbReference type="OrthoDB" id="10585711at2759"/>
<feature type="region of interest" description="Disordered" evidence="1">
    <location>
        <begin position="64"/>
        <end position="106"/>
    </location>
</feature>